<evidence type="ECO:0000313" key="2">
    <source>
        <dbReference type="EnsemblPlants" id="OPUNC05G13590.1"/>
    </source>
</evidence>
<name>A0A0E0L273_ORYPU</name>
<evidence type="ECO:0000256" key="1">
    <source>
        <dbReference type="SAM" id="MobiDB-lite"/>
    </source>
</evidence>
<reference evidence="2" key="1">
    <citation type="submission" date="2015-04" db="UniProtKB">
        <authorList>
            <consortium name="EnsemblPlants"/>
        </authorList>
    </citation>
    <scope>IDENTIFICATION</scope>
</reference>
<reference evidence="2" key="2">
    <citation type="submission" date="2018-05" db="EMBL/GenBank/DDBJ databases">
        <title>OpunRS2 (Oryza punctata Reference Sequence Version 2).</title>
        <authorList>
            <person name="Zhang J."/>
            <person name="Kudrna D."/>
            <person name="Lee S."/>
            <person name="Talag J."/>
            <person name="Welchert J."/>
            <person name="Wing R.A."/>
        </authorList>
    </citation>
    <scope>NUCLEOTIDE SEQUENCE [LARGE SCALE GENOMIC DNA]</scope>
</reference>
<feature type="compositionally biased region" description="Polar residues" evidence="1">
    <location>
        <begin position="1"/>
        <end position="21"/>
    </location>
</feature>
<dbReference type="EnsemblPlants" id="OPUNC05G13590.1">
    <property type="protein sequence ID" value="OPUNC05G13590.1"/>
    <property type="gene ID" value="OPUNC05G13590"/>
</dbReference>
<proteinExistence type="predicted"/>
<dbReference type="HOGENOM" id="CLU_1527612_0_0_1"/>
<dbReference type="STRING" id="4537.A0A0E0L273"/>
<protein>
    <submittedName>
        <fullName evidence="2">Uncharacterized protein</fullName>
    </submittedName>
</protein>
<organism evidence="2">
    <name type="scientific">Oryza punctata</name>
    <name type="common">Red rice</name>
    <dbReference type="NCBI Taxonomy" id="4537"/>
    <lineage>
        <taxon>Eukaryota</taxon>
        <taxon>Viridiplantae</taxon>
        <taxon>Streptophyta</taxon>
        <taxon>Embryophyta</taxon>
        <taxon>Tracheophyta</taxon>
        <taxon>Spermatophyta</taxon>
        <taxon>Magnoliopsida</taxon>
        <taxon>Liliopsida</taxon>
        <taxon>Poales</taxon>
        <taxon>Poaceae</taxon>
        <taxon>BOP clade</taxon>
        <taxon>Oryzoideae</taxon>
        <taxon>Oryzeae</taxon>
        <taxon>Oryzinae</taxon>
        <taxon>Oryza</taxon>
    </lineage>
</organism>
<evidence type="ECO:0000313" key="3">
    <source>
        <dbReference type="Proteomes" id="UP000026962"/>
    </source>
</evidence>
<dbReference type="AlphaFoldDB" id="A0A0E0L273"/>
<feature type="region of interest" description="Disordered" evidence="1">
    <location>
        <begin position="1"/>
        <end position="32"/>
    </location>
</feature>
<accession>A0A0E0L273</accession>
<dbReference type="Proteomes" id="UP000026962">
    <property type="component" value="Chromosome 5"/>
</dbReference>
<sequence length="176" mass="19372">MVRSSSAASGNKIQAGQQRIDQSGGHEGTANMAAQDAVEELCENPWSYDIVLTDVHMHDDRDRHTVVSTSFGRYAGAEMDLPVAGNNQHLIVPFNWITFVRHTLIEIGQNEALGGLVTGNIPTTTSVLARAFWREMVNGADLSDHRSLIRDSFFTSHDRAQNELGKLIPICDILDV</sequence>
<keyword evidence="3" id="KW-1185">Reference proteome</keyword>
<dbReference type="Gramene" id="OPUNC05G13590.1">
    <property type="protein sequence ID" value="OPUNC05G13590.1"/>
    <property type="gene ID" value="OPUNC05G13590"/>
</dbReference>